<gene>
    <name evidence="2" type="ORF">PHYBLDRAFT_95682</name>
</gene>
<evidence type="ECO:0000259" key="1">
    <source>
        <dbReference type="Pfam" id="PF03983"/>
    </source>
</evidence>
<dbReference type="GeneID" id="29004827"/>
<dbReference type="InParanoid" id="A0A163D7T4"/>
<dbReference type="VEuPathDB" id="FungiDB:PHYBLDRAFT_95682"/>
<dbReference type="Gene3D" id="2.30.30.700">
    <property type="entry name" value="SLA1 homology domain 1"/>
    <property type="match status" value="1"/>
</dbReference>
<proteinExistence type="predicted"/>
<dbReference type="Pfam" id="PF03983">
    <property type="entry name" value="SHD1"/>
    <property type="match status" value="1"/>
</dbReference>
<name>A0A163D7T4_PHYB8</name>
<dbReference type="RefSeq" id="XP_018287430.1">
    <property type="nucleotide sequence ID" value="XM_018443922.1"/>
</dbReference>
<evidence type="ECO:0000313" key="3">
    <source>
        <dbReference type="Proteomes" id="UP000077315"/>
    </source>
</evidence>
<protein>
    <recommendedName>
        <fullName evidence="1">SLA1 homology domain-containing protein</fullName>
    </recommendedName>
</protein>
<dbReference type="STRING" id="763407.A0A163D7T4"/>
<dbReference type="OrthoDB" id="5971719at2759"/>
<dbReference type="AlphaFoldDB" id="A0A163D7T4"/>
<organism evidence="2 3">
    <name type="scientific">Phycomyces blakesleeanus (strain ATCC 8743b / DSM 1359 / FGSC 10004 / NBRC 33097 / NRRL 1555)</name>
    <dbReference type="NCBI Taxonomy" id="763407"/>
    <lineage>
        <taxon>Eukaryota</taxon>
        <taxon>Fungi</taxon>
        <taxon>Fungi incertae sedis</taxon>
        <taxon>Mucoromycota</taxon>
        <taxon>Mucoromycotina</taxon>
        <taxon>Mucoromycetes</taxon>
        <taxon>Mucorales</taxon>
        <taxon>Phycomycetaceae</taxon>
        <taxon>Phycomyces</taxon>
    </lineage>
</organism>
<evidence type="ECO:0000313" key="2">
    <source>
        <dbReference type="EMBL" id="OAD69390.1"/>
    </source>
</evidence>
<dbReference type="GO" id="GO:0008092">
    <property type="term" value="F:cytoskeletal protein binding"/>
    <property type="evidence" value="ECO:0007669"/>
    <property type="project" value="InterPro"/>
</dbReference>
<dbReference type="InterPro" id="IPR007131">
    <property type="entry name" value="SHD1"/>
</dbReference>
<dbReference type="GO" id="GO:0042802">
    <property type="term" value="F:identical protein binding"/>
    <property type="evidence" value="ECO:0007669"/>
    <property type="project" value="InterPro"/>
</dbReference>
<sequence>STRVRTWTDRSGAFKVDAELLSYYDGKLRLHKTNGVKIDVPLEKMSMEDIRYVEAHTKHDILKNK</sequence>
<dbReference type="EMBL" id="KV440992">
    <property type="protein sequence ID" value="OAD69390.1"/>
    <property type="molecule type" value="Genomic_DNA"/>
</dbReference>
<dbReference type="Proteomes" id="UP000077315">
    <property type="component" value="Unassembled WGS sequence"/>
</dbReference>
<dbReference type="GO" id="GO:0043130">
    <property type="term" value="F:ubiquitin binding"/>
    <property type="evidence" value="ECO:0007669"/>
    <property type="project" value="InterPro"/>
</dbReference>
<feature type="non-terminal residue" evidence="2">
    <location>
        <position position="65"/>
    </location>
</feature>
<accession>A0A163D7T4</accession>
<keyword evidence="3" id="KW-1185">Reference proteome</keyword>
<feature type="domain" description="SLA1 homology" evidence="1">
    <location>
        <begin position="2"/>
        <end position="59"/>
    </location>
</feature>
<feature type="non-terminal residue" evidence="2">
    <location>
        <position position="1"/>
    </location>
</feature>
<dbReference type="GO" id="GO:0030674">
    <property type="term" value="F:protein-macromolecule adaptor activity"/>
    <property type="evidence" value="ECO:0007669"/>
    <property type="project" value="InterPro"/>
</dbReference>
<reference evidence="3" key="1">
    <citation type="submission" date="2015-06" db="EMBL/GenBank/DDBJ databases">
        <title>Expansion of signal transduction pathways in fungi by whole-genome duplication.</title>
        <authorList>
            <consortium name="DOE Joint Genome Institute"/>
            <person name="Corrochano L.M."/>
            <person name="Kuo A."/>
            <person name="Marcet-Houben M."/>
            <person name="Polaino S."/>
            <person name="Salamov A."/>
            <person name="Villalobos J.M."/>
            <person name="Alvarez M.I."/>
            <person name="Avalos J."/>
            <person name="Benito E.P."/>
            <person name="Benoit I."/>
            <person name="Burger G."/>
            <person name="Camino L.P."/>
            <person name="Canovas D."/>
            <person name="Cerda-Olmedo E."/>
            <person name="Cheng J.-F."/>
            <person name="Dominguez A."/>
            <person name="Elias M."/>
            <person name="Eslava A.P."/>
            <person name="Glaser F."/>
            <person name="Grimwood J."/>
            <person name="Gutierrez G."/>
            <person name="Heitman J."/>
            <person name="Henrissat B."/>
            <person name="Iturriaga E.A."/>
            <person name="Lang B.F."/>
            <person name="Lavin J.L."/>
            <person name="Lee S."/>
            <person name="Li W."/>
            <person name="Lindquist E."/>
            <person name="Lopez-Garcia S."/>
            <person name="Luque E.M."/>
            <person name="Marcos A.T."/>
            <person name="Martin J."/>
            <person name="McCluskey K."/>
            <person name="Medina H.R."/>
            <person name="Miralles-Duran A."/>
            <person name="Miyazaki A."/>
            <person name="Munoz-Torres E."/>
            <person name="Oguiza J.A."/>
            <person name="Ohm R."/>
            <person name="Olmedo M."/>
            <person name="Orejas M."/>
            <person name="Ortiz-Castellanos L."/>
            <person name="Pisabarro A.G."/>
            <person name="Rodriguez-Romero J."/>
            <person name="Ruiz-Herrera J."/>
            <person name="Ruiz-Vazquez R."/>
            <person name="Sanz C."/>
            <person name="Schackwitz W."/>
            <person name="Schmutz J."/>
            <person name="Shahriari M."/>
            <person name="Shelest E."/>
            <person name="Silva-Franco F."/>
            <person name="Soanes D."/>
            <person name="Syed K."/>
            <person name="Tagua V.G."/>
            <person name="Talbot N.J."/>
            <person name="Thon M."/>
            <person name="De vries R.P."/>
            <person name="Wiebenga A."/>
            <person name="Yadav J.S."/>
            <person name="Braun E.L."/>
            <person name="Baker S."/>
            <person name="Garre V."/>
            <person name="Horwitz B."/>
            <person name="Torres-Martinez S."/>
            <person name="Idnurm A."/>
            <person name="Herrera-Estrella A."/>
            <person name="Gabaldon T."/>
            <person name="Grigoriev I.V."/>
        </authorList>
    </citation>
    <scope>NUCLEOTIDE SEQUENCE [LARGE SCALE GENOMIC DNA]</scope>
    <source>
        <strain evidence="3">NRRL 1555(-)</strain>
    </source>
</reference>